<organism evidence="2 3">
    <name type="scientific">Ilyodon furcidens</name>
    <name type="common">goldbreast splitfin</name>
    <dbReference type="NCBI Taxonomy" id="33524"/>
    <lineage>
        <taxon>Eukaryota</taxon>
        <taxon>Metazoa</taxon>
        <taxon>Chordata</taxon>
        <taxon>Craniata</taxon>
        <taxon>Vertebrata</taxon>
        <taxon>Euteleostomi</taxon>
        <taxon>Actinopterygii</taxon>
        <taxon>Neopterygii</taxon>
        <taxon>Teleostei</taxon>
        <taxon>Neoteleostei</taxon>
        <taxon>Acanthomorphata</taxon>
        <taxon>Ovalentaria</taxon>
        <taxon>Atherinomorphae</taxon>
        <taxon>Cyprinodontiformes</taxon>
        <taxon>Goodeidae</taxon>
        <taxon>Ilyodon</taxon>
    </lineage>
</organism>
<protein>
    <submittedName>
        <fullName evidence="2">Uncharacterized protein</fullName>
    </submittedName>
</protein>
<feature type="region of interest" description="Disordered" evidence="1">
    <location>
        <begin position="14"/>
        <end position="54"/>
    </location>
</feature>
<keyword evidence="3" id="KW-1185">Reference proteome</keyword>
<name>A0ABV0VFW3_9TELE</name>
<dbReference type="Proteomes" id="UP001482620">
    <property type="component" value="Unassembled WGS sequence"/>
</dbReference>
<dbReference type="EMBL" id="JAHRIQ010105670">
    <property type="protein sequence ID" value="MEQ2255627.1"/>
    <property type="molecule type" value="Genomic_DNA"/>
</dbReference>
<comment type="caution">
    <text evidence="2">The sequence shown here is derived from an EMBL/GenBank/DDBJ whole genome shotgun (WGS) entry which is preliminary data.</text>
</comment>
<evidence type="ECO:0000313" key="3">
    <source>
        <dbReference type="Proteomes" id="UP001482620"/>
    </source>
</evidence>
<accession>A0ABV0VFW3</accession>
<proteinExistence type="predicted"/>
<reference evidence="2 3" key="1">
    <citation type="submission" date="2021-06" db="EMBL/GenBank/DDBJ databases">
        <authorList>
            <person name="Palmer J.M."/>
        </authorList>
    </citation>
    <scope>NUCLEOTIDE SEQUENCE [LARGE SCALE GENOMIC DNA]</scope>
    <source>
        <strain evidence="3">if_2019</strain>
        <tissue evidence="2">Muscle</tissue>
    </source>
</reference>
<sequence length="112" mass="12547">MTELILLNEQTIAASHPPPPRVMSSREPKRGFLPSRPLPSCNYSRRGATPVARSPRCNEPFIRPSEVAKVQLQPIYFPKIVHSCSKFQVLMDHLKVEDAPLIADAYLNSPTP</sequence>
<gene>
    <name evidence="2" type="ORF">ILYODFUR_015775</name>
</gene>
<evidence type="ECO:0000256" key="1">
    <source>
        <dbReference type="SAM" id="MobiDB-lite"/>
    </source>
</evidence>
<evidence type="ECO:0000313" key="2">
    <source>
        <dbReference type="EMBL" id="MEQ2255627.1"/>
    </source>
</evidence>